<name>A0A8H8RQ89_9HELO</name>
<dbReference type="GO" id="GO:0022857">
    <property type="term" value="F:transmembrane transporter activity"/>
    <property type="evidence" value="ECO:0007669"/>
    <property type="project" value="InterPro"/>
</dbReference>
<evidence type="ECO:0000256" key="1">
    <source>
        <dbReference type="ARBA" id="ARBA00004127"/>
    </source>
</evidence>
<dbReference type="InterPro" id="IPR051788">
    <property type="entry name" value="MFS_Transporter"/>
</dbReference>
<evidence type="ECO:0000313" key="9">
    <source>
        <dbReference type="EMBL" id="TVY38719.1"/>
    </source>
</evidence>
<dbReference type="Pfam" id="PF07690">
    <property type="entry name" value="MFS_1"/>
    <property type="match status" value="1"/>
</dbReference>
<accession>A0A8H8RQ89</accession>
<feature type="transmembrane region" description="Helical" evidence="7">
    <location>
        <begin position="480"/>
        <end position="498"/>
    </location>
</feature>
<dbReference type="AlphaFoldDB" id="A0A8H8RQ89"/>
<feature type="chain" id="PRO_5034252943" evidence="8">
    <location>
        <begin position="27"/>
        <end position="613"/>
    </location>
</feature>
<dbReference type="Gene3D" id="1.20.1250.20">
    <property type="entry name" value="MFS general substrate transporter like domains"/>
    <property type="match status" value="2"/>
</dbReference>
<dbReference type="Proteomes" id="UP000462212">
    <property type="component" value="Unassembled WGS sequence"/>
</dbReference>
<feature type="transmembrane region" description="Helical" evidence="7">
    <location>
        <begin position="330"/>
        <end position="352"/>
    </location>
</feature>
<dbReference type="PANTHER" id="PTHR23514">
    <property type="entry name" value="BYPASS OF STOP CODON PROTEIN 6"/>
    <property type="match status" value="1"/>
</dbReference>
<protein>
    <submittedName>
        <fullName evidence="9">Bypass of stop codon protein</fullName>
    </submittedName>
</protein>
<reference evidence="9 10" key="1">
    <citation type="submission" date="2018-05" db="EMBL/GenBank/DDBJ databases">
        <title>Genome sequencing and assembly of the regulated plant pathogen Lachnellula willkommii and related sister species for the development of diagnostic species identification markers.</title>
        <authorList>
            <person name="Giroux E."/>
            <person name="Bilodeau G."/>
        </authorList>
    </citation>
    <scope>NUCLEOTIDE SEQUENCE [LARGE SCALE GENOMIC DNA]</scope>
    <source>
        <strain evidence="9 10">CBS 197.66</strain>
    </source>
</reference>
<keyword evidence="6 7" id="KW-0472">Membrane</keyword>
<sequence>MYLKFLGWSALLLLSSLSTVLSHTSAHPSPTFVTPPGPGETYAIGFPLCGIPGYTVVPGNYTETTEQESNSTLKCCRDQCRAVYPACQSIAFHKRYTECLFFDRVVEDTQLEIDITTLGRHLIYNGNGQSSAFAYVHVGSTLLIPGLYFMIRDTSRDGYPLSDLMSPLHDEAEQPLMGGGPNHDISQIEPPKAADGKRDYRAIARFVGCCVSATSLGWHDGCIGALIPYLQLYYGDVTDEKVSLVFIGSFTGYSLASLLNVAMSSRLALGRLIILGAVIQAVASMIITLRPPFIAIAVCYVMAGFGLALQDTQLNTYVARLPGAATKLGIVHAAYGVGALLSPTIATVLMQAKVAPPLFYFTNLAWCVASVAALLTGFGLSGRASLKDPSQATSSGERNEEIASLKTVVSARAVWAAMLFNSLYCGTESGEAGWIVTFLMRERDGGAASGYASAAFYCGLTSSRVMLLPLTAYITEKRAVALYAIIALAMQVLIWTSPLFIVDFIAIATCGFVMGPIYPITVSLVTQATPHGYHPGALSLLACLGQSGGALFPFIVGSLADKYSIKVLQPVLVTLFVLMILLWQLMPSPKTGLCLAPKTASNEEDVDSNDHES</sequence>
<evidence type="ECO:0000256" key="3">
    <source>
        <dbReference type="ARBA" id="ARBA00022448"/>
    </source>
</evidence>
<feature type="transmembrane region" description="Helical" evidence="7">
    <location>
        <begin position="504"/>
        <end position="525"/>
    </location>
</feature>
<dbReference type="EMBL" id="QGMJ01000267">
    <property type="protein sequence ID" value="TVY38719.1"/>
    <property type="molecule type" value="Genomic_DNA"/>
</dbReference>
<keyword evidence="3" id="KW-0813">Transport</keyword>
<comment type="caution">
    <text evidence="9">The sequence shown here is derived from an EMBL/GenBank/DDBJ whole genome shotgun (WGS) entry which is preliminary data.</text>
</comment>
<dbReference type="OrthoDB" id="413079at2759"/>
<dbReference type="GO" id="GO:0016020">
    <property type="term" value="C:membrane"/>
    <property type="evidence" value="ECO:0007669"/>
    <property type="project" value="TreeGrafter"/>
</dbReference>
<dbReference type="InterPro" id="IPR036259">
    <property type="entry name" value="MFS_trans_sf"/>
</dbReference>
<evidence type="ECO:0000313" key="10">
    <source>
        <dbReference type="Proteomes" id="UP000462212"/>
    </source>
</evidence>
<comment type="subcellular location">
    <subcellularLocation>
        <location evidence="1">Endomembrane system</location>
        <topology evidence="1">Multi-pass membrane protein</topology>
    </subcellularLocation>
</comment>
<dbReference type="InterPro" id="IPR011701">
    <property type="entry name" value="MFS"/>
</dbReference>
<feature type="transmembrane region" description="Helical" evidence="7">
    <location>
        <begin position="358"/>
        <end position="380"/>
    </location>
</feature>
<evidence type="ECO:0000256" key="4">
    <source>
        <dbReference type="ARBA" id="ARBA00022692"/>
    </source>
</evidence>
<keyword evidence="8" id="KW-0732">Signal</keyword>
<feature type="transmembrane region" description="Helical" evidence="7">
    <location>
        <begin position="206"/>
        <end position="230"/>
    </location>
</feature>
<evidence type="ECO:0000256" key="6">
    <source>
        <dbReference type="ARBA" id="ARBA00023136"/>
    </source>
</evidence>
<keyword evidence="5 7" id="KW-1133">Transmembrane helix</keyword>
<organism evidence="9 10">
    <name type="scientific">Lachnellula subtilissima</name>
    <dbReference type="NCBI Taxonomy" id="602034"/>
    <lineage>
        <taxon>Eukaryota</taxon>
        <taxon>Fungi</taxon>
        <taxon>Dikarya</taxon>
        <taxon>Ascomycota</taxon>
        <taxon>Pezizomycotina</taxon>
        <taxon>Leotiomycetes</taxon>
        <taxon>Helotiales</taxon>
        <taxon>Lachnaceae</taxon>
        <taxon>Lachnellula</taxon>
    </lineage>
</organism>
<feature type="transmembrane region" description="Helical" evidence="7">
    <location>
        <begin position="268"/>
        <end position="287"/>
    </location>
</feature>
<dbReference type="FunFam" id="1.20.1250.20:FF:000286">
    <property type="entry name" value="MFS efflux transporter"/>
    <property type="match status" value="1"/>
</dbReference>
<feature type="signal peptide" evidence="8">
    <location>
        <begin position="1"/>
        <end position="26"/>
    </location>
</feature>
<feature type="transmembrane region" description="Helical" evidence="7">
    <location>
        <begin position="537"/>
        <end position="555"/>
    </location>
</feature>
<dbReference type="SUPFAM" id="SSF103473">
    <property type="entry name" value="MFS general substrate transporter"/>
    <property type="match status" value="1"/>
</dbReference>
<dbReference type="PANTHER" id="PTHR23514:SF3">
    <property type="entry name" value="BYPASS OF STOP CODON PROTEIN 6"/>
    <property type="match status" value="1"/>
</dbReference>
<feature type="transmembrane region" description="Helical" evidence="7">
    <location>
        <begin position="132"/>
        <end position="151"/>
    </location>
</feature>
<comment type="similarity">
    <text evidence="2">Belongs to the major facilitator superfamily.</text>
</comment>
<dbReference type="GO" id="GO:0012505">
    <property type="term" value="C:endomembrane system"/>
    <property type="evidence" value="ECO:0007669"/>
    <property type="project" value="UniProtKB-SubCell"/>
</dbReference>
<keyword evidence="10" id="KW-1185">Reference proteome</keyword>
<keyword evidence="4 7" id="KW-0812">Transmembrane</keyword>
<evidence type="ECO:0000256" key="7">
    <source>
        <dbReference type="SAM" id="Phobius"/>
    </source>
</evidence>
<feature type="transmembrane region" description="Helical" evidence="7">
    <location>
        <begin position="242"/>
        <end position="261"/>
    </location>
</feature>
<evidence type="ECO:0000256" key="8">
    <source>
        <dbReference type="SAM" id="SignalP"/>
    </source>
</evidence>
<gene>
    <name evidence="9" type="primary">BSC6_6</name>
    <name evidence="9" type="ORF">LSUB1_G006494</name>
</gene>
<feature type="transmembrane region" description="Helical" evidence="7">
    <location>
        <begin position="567"/>
        <end position="585"/>
    </location>
</feature>
<feature type="transmembrane region" description="Helical" evidence="7">
    <location>
        <begin position="293"/>
        <end position="309"/>
    </location>
</feature>
<evidence type="ECO:0000256" key="5">
    <source>
        <dbReference type="ARBA" id="ARBA00022989"/>
    </source>
</evidence>
<proteinExistence type="inferred from homology"/>
<evidence type="ECO:0000256" key="2">
    <source>
        <dbReference type="ARBA" id="ARBA00008335"/>
    </source>
</evidence>